<dbReference type="HOGENOM" id="CLU_2153304_0_0_10"/>
<reference evidence="1 2" key="1">
    <citation type="submission" date="2007-11" db="EMBL/GenBank/DDBJ databases">
        <title>Draft genome sequence of Bacteroides stercoris(ATCC 43183).</title>
        <authorList>
            <person name="Sudarsanam P."/>
            <person name="Ley R."/>
            <person name="Guruge J."/>
            <person name="Turnbaugh P.J."/>
            <person name="Mahowald M."/>
            <person name="Liep D."/>
            <person name="Gordon J."/>
        </authorList>
    </citation>
    <scope>NUCLEOTIDE SEQUENCE [LARGE SCALE GENOMIC DNA]</scope>
    <source>
        <strain evidence="1 2">ATCC 43183</strain>
    </source>
</reference>
<sequence length="111" mass="12463">MMHQLGHNHANRIAAARTEVHGKHIGFVVMFAGVGMDEVTGFPADVRIILERSRHGGRRDIQCPGNIFNGYLRFVHQYDFNFQPKVIKIGRYTKTVAGLLIYPAAKIAECV</sequence>
<evidence type="ECO:0000313" key="2">
    <source>
        <dbReference type="Proteomes" id="UP000004713"/>
    </source>
</evidence>
<name>B0NQK2_BACSE</name>
<accession>B0NQK2</accession>
<dbReference type="Proteomes" id="UP000004713">
    <property type="component" value="Unassembled WGS sequence"/>
</dbReference>
<protein>
    <submittedName>
        <fullName evidence="1">Uncharacterized protein</fullName>
    </submittedName>
</protein>
<reference evidence="1 2" key="2">
    <citation type="submission" date="2007-11" db="EMBL/GenBank/DDBJ databases">
        <authorList>
            <person name="Fulton L."/>
            <person name="Clifton S."/>
            <person name="Fulton B."/>
            <person name="Xu J."/>
            <person name="Minx P."/>
            <person name="Pepin K.H."/>
            <person name="Johnson M."/>
            <person name="Thiruvilangam P."/>
            <person name="Bhonagiri V."/>
            <person name="Nash W.E."/>
            <person name="Mardis E.R."/>
            <person name="Wilson R.K."/>
        </authorList>
    </citation>
    <scope>NUCLEOTIDE SEQUENCE [LARGE SCALE GENOMIC DNA]</scope>
    <source>
        <strain evidence="1 2">ATCC 43183</strain>
    </source>
</reference>
<dbReference type="AlphaFoldDB" id="B0NQK2"/>
<proteinExistence type="predicted"/>
<comment type="caution">
    <text evidence="1">The sequence shown here is derived from an EMBL/GenBank/DDBJ whole genome shotgun (WGS) entry which is preliminary data.</text>
</comment>
<gene>
    <name evidence="1" type="ORF">BACSTE_01651</name>
</gene>
<evidence type="ECO:0000313" key="1">
    <source>
        <dbReference type="EMBL" id="EDS15151.1"/>
    </source>
</evidence>
<dbReference type="EMBL" id="ABFZ02000019">
    <property type="protein sequence ID" value="EDS15151.1"/>
    <property type="molecule type" value="Genomic_DNA"/>
</dbReference>
<organism evidence="1 2">
    <name type="scientific">Bacteroides stercoris ATCC 43183</name>
    <dbReference type="NCBI Taxonomy" id="449673"/>
    <lineage>
        <taxon>Bacteria</taxon>
        <taxon>Pseudomonadati</taxon>
        <taxon>Bacteroidota</taxon>
        <taxon>Bacteroidia</taxon>
        <taxon>Bacteroidales</taxon>
        <taxon>Bacteroidaceae</taxon>
        <taxon>Bacteroides</taxon>
    </lineage>
</organism>